<keyword evidence="7" id="KW-1185">Reference proteome</keyword>
<dbReference type="OrthoDB" id="956698at2"/>
<dbReference type="PRINTS" id="PR00455">
    <property type="entry name" value="HTHTETR"/>
</dbReference>
<comment type="caution">
    <text evidence="6">The sequence shown here is derived from an EMBL/GenBank/DDBJ whole genome shotgun (WGS) entry which is preliminary data.</text>
</comment>
<dbReference type="Gene3D" id="1.10.10.60">
    <property type="entry name" value="Homeodomain-like"/>
    <property type="match status" value="1"/>
</dbReference>
<dbReference type="InterPro" id="IPR009057">
    <property type="entry name" value="Homeodomain-like_sf"/>
</dbReference>
<name>A0A4V3C8Q7_9ACTN</name>
<dbReference type="GO" id="GO:0000976">
    <property type="term" value="F:transcription cis-regulatory region binding"/>
    <property type="evidence" value="ECO:0007669"/>
    <property type="project" value="TreeGrafter"/>
</dbReference>
<dbReference type="InterPro" id="IPR001647">
    <property type="entry name" value="HTH_TetR"/>
</dbReference>
<dbReference type="EMBL" id="SNWR01000001">
    <property type="protein sequence ID" value="TDO42458.1"/>
    <property type="molecule type" value="Genomic_DNA"/>
</dbReference>
<protein>
    <submittedName>
        <fullName evidence="6">TetR family transcriptional regulator</fullName>
    </submittedName>
</protein>
<dbReference type="AlphaFoldDB" id="A0A4V3C8Q7"/>
<evidence type="ECO:0000256" key="2">
    <source>
        <dbReference type="ARBA" id="ARBA00023125"/>
    </source>
</evidence>
<dbReference type="Pfam" id="PF17754">
    <property type="entry name" value="TetR_C_14"/>
    <property type="match status" value="1"/>
</dbReference>
<dbReference type="PANTHER" id="PTHR30055">
    <property type="entry name" value="HTH-TYPE TRANSCRIPTIONAL REGULATOR RUTR"/>
    <property type="match status" value="1"/>
</dbReference>
<evidence type="ECO:0000256" key="4">
    <source>
        <dbReference type="PROSITE-ProRule" id="PRU00335"/>
    </source>
</evidence>
<evidence type="ECO:0000256" key="3">
    <source>
        <dbReference type="ARBA" id="ARBA00023163"/>
    </source>
</evidence>
<keyword evidence="3" id="KW-0804">Transcription</keyword>
<evidence type="ECO:0000313" key="7">
    <source>
        <dbReference type="Proteomes" id="UP000294901"/>
    </source>
</evidence>
<dbReference type="PANTHER" id="PTHR30055:SF234">
    <property type="entry name" value="HTH-TYPE TRANSCRIPTIONAL REGULATOR BETI"/>
    <property type="match status" value="1"/>
</dbReference>
<gene>
    <name evidence="6" type="ORF">C8E87_6230</name>
</gene>
<dbReference type="PROSITE" id="PS50977">
    <property type="entry name" value="HTH_TETR_2"/>
    <property type="match status" value="1"/>
</dbReference>
<dbReference type="InterPro" id="IPR050109">
    <property type="entry name" value="HTH-type_TetR-like_transc_reg"/>
</dbReference>
<sequence length="208" mass="22661">MTRDVPAAARPAVSGLRERKKAKTRAAIRDAAMGLFAAQGYAATTVEQIAEAAEVSPSTFFRYFPTKEDVVVTDDYDPLIVEAIRAQPPEVPVADAVLLGMRQVFEQLTEAEWESERRRQQLFRTVPELVARQLQATVTAVDMLADVIAERQGVARDDLGARALAGALVGISLTFLPPGRSGPYDAADFDRVRAALVELRAQLDPLTP</sequence>
<dbReference type="RefSeq" id="WP_133876344.1">
    <property type="nucleotide sequence ID" value="NZ_BOMD01000062.1"/>
</dbReference>
<dbReference type="Gene3D" id="1.10.357.10">
    <property type="entry name" value="Tetracycline Repressor, domain 2"/>
    <property type="match status" value="1"/>
</dbReference>
<dbReference type="GO" id="GO:0003700">
    <property type="term" value="F:DNA-binding transcription factor activity"/>
    <property type="evidence" value="ECO:0007669"/>
    <property type="project" value="TreeGrafter"/>
</dbReference>
<evidence type="ECO:0000256" key="1">
    <source>
        <dbReference type="ARBA" id="ARBA00023015"/>
    </source>
</evidence>
<dbReference type="SUPFAM" id="SSF46689">
    <property type="entry name" value="Homeodomain-like"/>
    <property type="match status" value="1"/>
</dbReference>
<feature type="domain" description="HTH tetR-type" evidence="5">
    <location>
        <begin position="22"/>
        <end position="82"/>
    </location>
</feature>
<organism evidence="6 7">
    <name type="scientific">Paractinoplanes brasiliensis</name>
    <dbReference type="NCBI Taxonomy" id="52695"/>
    <lineage>
        <taxon>Bacteria</taxon>
        <taxon>Bacillati</taxon>
        <taxon>Actinomycetota</taxon>
        <taxon>Actinomycetes</taxon>
        <taxon>Micromonosporales</taxon>
        <taxon>Micromonosporaceae</taxon>
        <taxon>Paractinoplanes</taxon>
    </lineage>
</organism>
<dbReference type="InterPro" id="IPR041347">
    <property type="entry name" value="MftR_C"/>
</dbReference>
<keyword evidence="2 4" id="KW-0238">DNA-binding</keyword>
<reference evidence="6 7" key="1">
    <citation type="submission" date="2019-03" db="EMBL/GenBank/DDBJ databases">
        <title>Sequencing the genomes of 1000 actinobacteria strains.</title>
        <authorList>
            <person name="Klenk H.-P."/>
        </authorList>
    </citation>
    <scope>NUCLEOTIDE SEQUENCE [LARGE SCALE GENOMIC DNA]</scope>
    <source>
        <strain evidence="6 7">DSM 43805</strain>
    </source>
</reference>
<keyword evidence="1" id="KW-0805">Transcription regulation</keyword>
<evidence type="ECO:0000259" key="5">
    <source>
        <dbReference type="PROSITE" id="PS50977"/>
    </source>
</evidence>
<accession>A0A4V3C8Q7</accession>
<evidence type="ECO:0000313" key="6">
    <source>
        <dbReference type="EMBL" id="TDO42458.1"/>
    </source>
</evidence>
<proteinExistence type="predicted"/>
<feature type="DNA-binding region" description="H-T-H motif" evidence="4">
    <location>
        <begin position="45"/>
        <end position="64"/>
    </location>
</feature>
<dbReference type="Proteomes" id="UP000294901">
    <property type="component" value="Unassembled WGS sequence"/>
</dbReference>
<dbReference type="Pfam" id="PF00440">
    <property type="entry name" value="TetR_N"/>
    <property type="match status" value="1"/>
</dbReference>